<gene>
    <name evidence="6" type="ORF">JKG68_26045</name>
</gene>
<dbReference type="GO" id="GO:0006355">
    <property type="term" value="P:regulation of DNA-templated transcription"/>
    <property type="evidence" value="ECO:0007669"/>
    <property type="project" value="InterPro"/>
</dbReference>
<dbReference type="Gene3D" id="1.10.8.60">
    <property type="match status" value="1"/>
</dbReference>
<dbReference type="SUPFAM" id="SSF52540">
    <property type="entry name" value="P-loop containing nucleoside triphosphate hydrolases"/>
    <property type="match status" value="1"/>
</dbReference>
<evidence type="ECO:0000313" key="6">
    <source>
        <dbReference type="EMBL" id="MBL0407385.1"/>
    </source>
</evidence>
<feature type="domain" description="Sigma-54 factor interaction" evidence="5">
    <location>
        <begin position="100"/>
        <end position="329"/>
    </location>
</feature>
<dbReference type="Gene3D" id="3.40.50.300">
    <property type="entry name" value="P-loop containing nucleotide triphosphate hydrolases"/>
    <property type="match status" value="1"/>
</dbReference>
<evidence type="ECO:0000259" key="5">
    <source>
        <dbReference type="PROSITE" id="PS50045"/>
    </source>
</evidence>
<keyword evidence="3" id="KW-0902">Two-component regulatory system</keyword>
<dbReference type="SMART" id="SM00382">
    <property type="entry name" value="AAA"/>
    <property type="match status" value="1"/>
</dbReference>
<dbReference type="Pfam" id="PF25601">
    <property type="entry name" value="AAA_lid_14"/>
    <property type="match status" value="1"/>
</dbReference>
<keyword evidence="1" id="KW-0547">Nucleotide-binding</keyword>
<dbReference type="RefSeq" id="WP_202064592.1">
    <property type="nucleotide sequence ID" value="NZ_JAEQMY010000079.1"/>
</dbReference>
<dbReference type="PROSITE" id="PS00675">
    <property type="entry name" value="SIGMA54_INTERACT_1"/>
    <property type="match status" value="1"/>
</dbReference>
<sequence>MDPDPAGFGQSGYGVVVCQRLEKDVLTAVHNASKDARLLVLVVGSRGKPCSDMWTFMAAGASDVLLWQTDPPSGEQVQARLQRWKHVDELAGSELVTGSLVGASQSWRALVRQVVEIAAYSQGPVLIVGESGTGKELISRLIHTLDARRSKGDLVIVDCTTISMELSGSEFFGHERGAFTGAVAPRDGAFTLANGGTLFLDEIGELPLPLQAQLLRVIQEGKFKRVGANNWQHTQFRLIAATNRNLEASIAAGTFRADLYHRIAGWVCRTPSLRDRMDDVLLLARHFQAEFNRDSGCEGFDETVCQYLISREYPGNVRDLRRLVARLCHRHAGPGPITLGDVPVDERPESGCPISSWRSESFEQAIRRAVDQGVGLKEIGQAAEDLAIRIALEHEHRSVQRAADRLGVTPRTLQLRRAAHAH</sequence>
<dbReference type="Proteomes" id="UP000605848">
    <property type="component" value="Unassembled WGS sequence"/>
</dbReference>
<evidence type="ECO:0000313" key="7">
    <source>
        <dbReference type="Proteomes" id="UP000605848"/>
    </source>
</evidence>
<dbReference type="PANTHER" id="PTHR32071">
    <property type="entry name" value="TRANSCRIPTIONAL REGULATORY PROTEIN"/>
    <property type="match status" value="1"/>
</dbReference>
<dbReference type="InterPro" id="IPR025943">
    <property type="entry name" value="Sigma_54_int_dom_ATP-bd_2"/>
</dbReference>
<name>A0A937D4C7_9HYPH</name>
<keyword evidence="7" id="KW-1185">Reference proteome</keyword>
<evidence type="ECO:0000256" key="1">
    <source>
        <dbReference type="ARBA" id="ARBA00022741"/>
    </source>
</evidence>
<protein>
    <submittedName>
        <fullName evidence="6">Sigma-54-dependent Fis family transcriptional regulator</fullName>
    </submittedName>
</protein>
<dbReference type="InterPro" id="IPR027417">
    <property type="entry name" value="P-loop_NTPase"/>
</dbReference>
<comment type="caution">
    <text evidence="6">The sequence shown here is derived from an EMBL/GenBank/DDBJ whole genome shotgun (WGS) entry which is preliminary data.</text>
</comment>
<dbReference type="PROSITE" id="PS00676">
    <property type="entry name" value="SIGMA54_INTERACT_2"/>
    <property type="match status" value="1"/>
</dbReference>
<evidence type="ECO:0000256" key="4">
    <source>
        <dbReference type="ARBA" id="ARBA00023159"/>
    </source>
</evidence>
<dbReference type="InterPro" id="IPR002078">
    <property type="entry name" value="Sigma_54_int"/>
</dbReference>
<dbReference type="InterPro" id="IPR025662">
    <property type="entry name" value="Sigma_54_int_dom_ATP-bd_1"/>
</dbReference>
<dbReference type="Pfam" id="PF00158">
    <property type="entry name" value="Sigma54_activat"/>
    <property type="match status" value="1"/>
</dbReference>
<organism evidence="6 7">
    <name type="scientific">Microvirga aerilata</name>
    <dbReference type="NCBI Taxonomy" id="670292"/>
    <lineage>
        <taxon>Bacteria</taxon>
        <taxon>Pseudomonadati</taxon>
        <taxon>Pseudomonadota</taxon>
        <taxon>Alphaproteobacteria</taxon>
        <taxon>Hyphomicrobiales</taxon>
        <taxon>Methylobacteriaceae</taxon>
        <taxon>Microvirga</taxon>
    </lineage>
</organism>
<dbReference type="FunFam" id="3.40.50.300:FF:000006">
    <property type="entry name" value="DNA-binding transcriptional regulator NtrC"/>
    <property type="match status" value="1"/>
</dbReference>
<dbReference type="CDD" id="cd00009">
    <property type="entry name" value="AAA"/>
    <property type="match status" value="1"/>
</dbReference>
<dbReference type="PROSITE" id="PS50045">
    <property type="entry name" value="SIGMA54_INTERACT_4"/>
    <property type="match status" value="1"/>
</dbReference>
<accession>A0A937D4C7</accession>
<proteinExistence type="predicted"/>
<dbReference type="InterPro" id="IPR058031">
    <property type="entry name" value="AAA_lid_NorR"/>
</dbReference>
<reference evidence="6" key="1">
    <citation type="submission" date="2021-01" db="EMBL/GenBank/DDBJ databases">
        <title>Microvirga sp.</title>
        <authorList>
            <person name="Kim M.K."/>
        </authorList>
    </citation>
    <scope>NUCLEOTIDE SEQUENCE</scope>
    <source>
        <strain evidence="6">5420S-16</strain>
    </source>
</reference>
<dbReference type="EMBL" id="JAEQMY010000079">
    <property type="protein sequence ID" value="MBL0407385.1"/>
    <property type="molecule type" value="Genomic_DNA"/>
</dbReference>
<evidence type="ECO:0000256" key="3">
    <source>
        <dbReference type="ARBA" id="ARBA00023012"/>
    </source>
</evidence>
<dbReference type="GO" id="GO:0005524">
    <property type="term" value="F:ATP binding"/>
    <property type="evidence" value="ECO:0007669"/>
    <property type="project" value="UniProtKB-KW"/>
</dbReference>
<dbReference type="GO" id="GO:0000160">
    <property type="term" value="P:phosphorelay signal transduction system"/>
    <property type="evidence" value="ECO:0007669"/>
    <property type="project" value="UniProtKB-KW"/>
</dbReference>
<keyword evidence="4" id="KW-0010">Activator</keyword>
<evidence type="ECO:0000256" key="2">
    <source>
        <dbReference type="ARBA" id="ARBA00022840"/>
    </source>
</evidence>
<keyword evidence="2" id="KW-0067">ATP-binding</keyword>
<dbReference type="InterPro" id="IPR003593">
    <property type="entry name" value="AAA+_ATPase"/>
</dbReference>
<dbReference type="AlphaFoldDB" id="A0A937D4C7"/>